<dbReference type="PANTHER" id="PTHR10369">
    <property type="entry name" value="60S RIBOSOMAL PROTEIN L36A/L44"/>
    <property type="match status" value="1"/>
</dbReference>
<evidence type="ECO:0000313" key="6">
    <source>
        <dbReference type="Proteomes" id="UP000235023"/>
    </source>
</evidence>
<keyword evidence="3 4" id="KW-0687">Ribonucleoprotein</keyword>
<dbReference type="InterPro" id="IPR009097">
    <property type="entry name" value="Cyclic_Pdiesterase"/>
</dbReference>
<evidence type="ECO:0000256" key="3">
    <source>
        <dbReference type="ARBA" id="ARBA00023274"/>
    </source>
</evidence>
<sequence length="393" mass="44683">MTIAGSNNAELQSINPFDQLLVESQNDSTQLQERYENHRSHRNAQYQTKLLSPAFPGYQIDEILSKLHSNDSHDEPFIDPRNNLNIYARPPQHIRDLVAEVQREIQQVAPTIWVTPQDGLHMTVLEMASGQTPSEIDSRFAHLERSGVLPELLDYPLQHRVRLVKPTVSYDDTAMALSFLPVAGTDDGYTYHHLRRDMYGRVTNTGLPVKPRYIHPSAHITIARFVTQEGFQTGGVVDRNHVASLVDKVEQINRALREKYWAVDDGVLSSTKAKLLPQKADLCLPRNQVNVPKTRRTYCKSKDCHKHQQHKVTQYKAGKASLYAQGKRRYDRKQSGYGGQTKPVFHKKAKTTKKIVLRLECTACKAKKQLSLKRCKHFELGGDKKTKGAALVF</sequence>
<dbReference type="GO" id="GO:0006412">
    <property type="term" value="P:translation"/>
    <property type="evidence" value="ECO:0007669"/>
    <property type="project" value="InterPro"/>
</dbReference>
<keyword evidence="2 4" id="KW-0689">Ribosomal protein</keyword>
<reference evidence="6" key="1">
    <citation type="submission" date="2017-12" db="EMBL/GenBank/DDBJ databases">
        <authorList>
            <consortium name="DOE Joint Genome Institute"/>
            <person name="Mondo S.J."/>
            <person name="Kjaerbolling I."/>
            <person name="Vesth T.C."/>
            <person name="Frisvad J.C."/>
            <person name="Nybo J.L."/>
            <person name="Theobald S."/>
            <person name="Kuo A."/>
            <person name="Bowyer P."/>
            <person name="Matsuda Y."/>
            <person name="Lyhne E.K."/>
            <person name="Kogle M.E."/>
            <person name="Clum A."/>
            <person name="Lipzen A."/>
            <person name="Salamov A."/>
            <person name="Ngan C.Y."/>
            <person name="Daum C."/>
            <person name="Chiniquy J."/>
            <person name="Barry K."/>
            <person name="LaButti K."/>
            <person name="Haridas S."/>
            <person name="Simmons B.A."/>
            <person name="Magnuson J.K."/>
            <person name="Mortensen U.H."/>
            <person name="Larsen T.O."/>
            <person name="Grigoriev I.V."/>
            <person name="Baker S.E."/>
            <person name="Andersen M.R."/>
            <person name="Nordberg H.P."/>
            <person name="Cantor M.N."/>
            <person name="Hua S.X."/>
        </authorList>
    </citation>
    <scope>NUCLEOTIDE SEQUENCE [LARGE SCALE GENOMIC DNA]</scope>
    <source>
        <strain evidence="6">IBT 19404</strain>
    </source>
</reference>
<dbReference type="FunFam" id="3.10.450.80:FF:000001">
    <property type="entry name" value="60S ribosomal protein L44"/>
    <property type="match status" value="1"/>
</dbReference>
<dbReference type="InterPro" id="IPR000552">
    <property type="entry name" value="Ribosomal_eL44"/>
</dbReference>
<dbReference type="GO" id="GO:0005840">
    <property type="term" value="C:ribosome"/>
    <property type="evidence" value="ECO:0007669"/>
    <property type="project" value="UniProtKB-KW"/>
</dbReference>
<dbReference type="Gene3D" id="3.90.1140.10">
    <property type="entry name" value="Cyclic phosphodiesterase"/>
    <property type="match status" value="1"/>
</dbReference>
<dbReference type="SUPFAM" id="SSF55144">
    <property type="entry name" value="LigT-like"/>
    <property type="match status" value="1"/>
</dbReference>
<gene>
    <name evidence="5" type="ORF">BDW42DRAFT_197400</name>
</gene>
<dbReference type="Gene3D" id="3.10.450.80">
    <property type="match status" value="1"/>
</dbReference>
<dbReference type="Proteomes" id="UP000235023">
    <property type="component" value="Unassembled WGS sequence"/>
</dbReference>
<keyword evidence="6" id="KW-1185">Reference proteome</keyword>
<proteinExistence type="inferred from homology"/>
<dbReference type="SUPFAM" id="SSF57829">
    <property type="entry name" value="Zn-binding ribosomal proteins"/>
    <property type="match status" value="1"/>
</dbReference>
<dbReference type="AlphaFoldDB" id="A0A2J5HGF7"/>
<evidence type="ECO:0000256" key="2">
    <source>
        <dbReference type="ARBA" id="ARBA00022980"/>
    </source>
</evidence>
<evidence type="ECO:0000256" key="1">
    <source>
        <dbReference type="ARBA" id="ARBA00009364"/>
    </source>
</evidence>
<dbReference type="EMBL" id="KZ559629">
    <property type="protein sequence ID" value="PLN76039.1"/>
    <property type="molecule type" value="Genomic_DNA"/>
</dbReference>
<accession>A0A2J5HGF7</accession>
<comment type="similarity">
    <text evidence="1 4">Belongs to the eukaryotic ribosomal protein eL42 family.</text>
</comment>
<organism evidence="5 6">
    <name type="scientific">Aspergillus taichungensis</name>
    <dbReference type="NCBI Taxonomy" id="482145"/>
    <lineage>
        <taxon>Eukaryota</taxon>
        <taxon>Fungi</taxon>
        <taxon>Dikarya</taxon>
        <taxon>Ascomycota</taxon>
        <taxon>Pezizomycotina</taxon>
        <taxon>Eurotiomycetes</taxon>
        <taxon>Eurotiomycetidae</taxon>
        <taxon>Eurotiales</taxon>
        <taxon>Aspergillaceae</taxon>
        <taxon>Aspergillus</taxon>
        <taxon>Aspergillus subgen. Circumdati</taxon>
    </lineage>
</organism>
<dbReference type="Pfam" id="PF00935">
    <property type="entry name" value="Ribosomal_L44"/>
    <property type="match status" value="1"/>
</dbReference>
<name>A0A2J5HGF7_9EURO</name>
<evidence type="ECO:0000313" key="5">
    <source>
        <dbReference type="EMBL" id="PLN76039.1"/>
    </source>
</evidence>
<dbReference type="InterPro" id="IPR053708">
    <property type="entry name" value="Ribosomal_LSU_eL42"/>
</dbReference>
<dbReference type="InterPro" id="IPR011332">
    <property type="entry name" value="Ribosomal_zn-bd"/>
</dbReference>
<dbReference type="GO" id="GO:1990904">
    <property type="term" value="C:ribonucleoprotein complex"/>
    <property type="evidence" value="ECO:0007669"/>
    <property type="project" value="UniProtKB-KW"/>
</dbReference>
<dbReference type="PROSITE" id="PS01172">
    <property type="entry name" value="RIBOSOMAL_L44E"/>
    <property type="match status" value="1"/>
</dbReference>
<evidence type="ECO:0000256" key="4">
    <source>
        <dbReference type="RuleBase" id="RU000666"/>
    </source>
</evidence>
<dbReference type="GO" id="GO:0003735">
    <property type="term" value="F:structural constituent of ribosome"/>
    <property type="evidence" value="ECO:0007669"/>
    <property type="project" value="InterPro"/>
</dbReference>
<dbReference type="OrthoDB" id="2967263at2759"/>
<protein>
    <submittedName>
        <fullName evidence="5">60S ribosomal protein L44</fullName>
    </submittedName>
</protein>